<evidence type="ECO:0000313" key="2">
    <source>
        <dbReference type="Proteomes" id="UP001162992"/>
    </source>
</evidence>
<keyword evidence="2" id="KW-1185">Reference proteome</keyword>
<dbReference type="Proteomes" id="UP001162992">
    <property type="component" value="Chromosome 13"/>
</dbReference>
<sequence>MWLSSATMKPSSGGMYVKNIQCKHILGGDGKASSVVSVLKVVFIPLAVVAAKQSEDQEKIKKLNATTPRSWNIKQAGKSSIQKRGMQGTLKELDTKFQSERTEQIEKPRATKHKVVVGEEVTQLVIPLDRSTIIRACVLTSGGLATAGVVIRQGSHWLLQKGWLSPDCTILMPYDFQPWHLGATAAAVVVVSVSRQLLLKTWPAFSRSSQAANEQVLKSLDPLDYVVVSVLPGISEELLFRGAVLPLFGIDWKGVLLTGIIFGALHLTGGRNKAFAIWASFIGILYGTLSVWTMDLLVPMATHSLANLVAAVMWKQNENTVSSEC</sequence>
<accession>A0ACC2BVK2</accession>
<protein>
    <submittedName>
        <fullName evidence="1">Uncharacterized protein</fullName>
    </submittedName>
</protein>
<comment type="caution">
    <text evidence="1">The sequence shown here is derived from an EMBL/GenBank/DDBJ whole genome shotgun (WGS) entry which is preliminary data.</text>
</comment>
<gene>
    <name evidence="1" type="ORF">O6H91_13G066400</name>
</gene>
<name>A0ACC2BVK2_DIPCM</name>
<dbReference type="EMBL" id="CM055104">
    <property type="protein sequence ID" value="KAJ7533819.1"/>
    <property type="molecule type" value="Genomic_DNA"/>
</dbReference>
<proteinExistence type="predicted"/>
<organism evidence="1 2">
    <name type="scientific">Diphasiastrum complanatum</name>
    <name type="common">Issler's clubmoss</name>
    <name type="synonym">Lycopodium complanatum</name>
    <dbReference type="NCBI Taxonomy" id="34168"/>
    <lineage>
        <taxon>Eukaryota</taxon>
        <taxon>Viridiplantae</taxon>
        <taxon>Streptophyta</taxon>
        <taxon>Embryophyta</taxon>
        <taxon>Tracheophyta</taxon>
        <taxon>Lycopodiopsida</taxon>
        <taxon>Lycopodiales</taxon>
        <taxon>Lycopodiaceae</taxon>
        <taxon>Lycopodioideae</taxon>
        <taxon>Diphasiastrum</taxon>
    </lineage>
</organism>
<reference evidence="2" key="1">
    <citation type="journal article" date="2024" name="Proc. Natl. Acad. Sci. U.S.A.">
        <title>Extraordinary preservation of gene collinearity over three hundred million years revealed in homosporous lycophytes.</title>
        <authorList>
            <person name="Li C."/>
            <person name="Wickell D."/>
            <person name="Kuo L.Y."/>
            <person name="Chen X."/>
            <person name="Nie B."/>
            <person name="Liao X."/>
            <person name="Peng D."/>
            <person name="Ji J."/>
            <person name="Jenkins J."/>
            <person name="Williams M."/>
            <person name="Shu S."/>
            <person name="Plott C."/>
            <person name="Barry K."/>
            <person name="Rajasekar S."/>
            <person name="Grimwood J."/>
            <person name="Han X."/>
            <person name="Sun S."/>
            <person name="Hou Z."/>
            <person name="He W."/>
            <person name="Dai G."/>
            <person name="Sun C."/>
            <person name="Schmutz J."/>
            <person name="Leebens-Mack J.H."/>
            <person name="Li F.W."/>
            <person name="Wang L."/>
        </authorList>
    </citation>
    <scope>NUCLEOTIDE SEQUENCE [LARGE SCALE GENOMIC DNA]</scope>
    <source>
        <strain evidence="2">cv. PW_Plant_1</strain>
    </source>
</reference>
<evidence type="ECO:0000313" key="1">
    <source>
        <dbReference type="EMBL" id="KAJ7533819.1"/>
    </source>
</evidence>